<feature type="repeat" description="WD" evidence="4">
    <location>
        <begin position="106"/>
        <end position="148"/>
    </location>
</feature>
<evidence type="ECO:0000259" key="6">
    <source>
        <dbReference type="Pfam" id="PF12894"/>
    </source>
</evidence>
<dbReference type="InterPro" id="IPR044285">
    <property type="entry name" value="PWP1"/>
</dbReference>
<evidence type="ECO:0000313" key="8">
    <source>
        <dbReference type="Proteomes" id="UP000242875"/>
    </source>
</evidence>
<dbReference type="Pfam" id="PF12894">
    <property type="entry name" value="ANAPC4_WD40"/>
    <property type="match status" value="1"/>
</dbReference>
<evidence type="ECO:0000256" key="4">
    <source>
        <dbReference type="PROSITE-ProRule" id="PRU00221"/>
    </source>
</evidence>
<dbReference type="InterPro" id="IPR036322">
    <property type="entry name" value="WD40_repeat_dom_sf"/>
</dbReference>
<accession>A0A261Y5S9</accession>
<feature type="repeat" description="WD" evidence="4">
    <location>
        <begin position="240"/>
        <end position="282"/>
    </location>
</feature>
<sequence>MAAKTEDDVSHLEIYVYEEAEENLYTHHDVMLPAFPLCLEWLDFRLGRKAGLEGTGNYVAIGTFEPDIEIWDIDTVDNMYPDAILGQSNSKETSAKKKKRSKKVNKAYHTDAVMSLSWNKLHRNILASASADTTVKLWDLSNETCVHSLHHHSDKVQSVEWHPVESTILLSGSYDKNIAVLDSRASDRVAFWKTRSDVECLRWDPHNPNYFYASMEDGLVQYFDVRNVQGTAGQSPIFTLHAHDEPVSALDINPLVRGCIVTGSTDKTVKVWDIKDGKPSMIASRDFGVGKVFASQFCPDSPFQLAIAGSKGKVHIWDMATNAGIRRAFEGQGIVLNVTVEEKPTVQLADDAEGESSDDDNEENEAEMAMDDVEDESMEDNEGESDEEDV</sequence>
<dbReference type="PROSITE" id="PS50082">
    <property type="entry name" value="WD_REPEATS_2"/>
    <property type="match status" value="3"/>
</dbReference>
<proteinExistence type="predicted"/>
<dbReference type="Gene3D" id="2.130.10.10">
    <property type="entry name" value="YVTN repeat-like/Quinoprotein amine dehydrogenase"/>
    <property type="match status" value="2"/>
</dbReference>
<protein>
    <recommendedName>
        <fullName evidence="6">Anaphase-promoting complex subunit 4-like WD40 domain-containing protein</fullName>
    </recommendedName>
</protein>
<evidence type="ECO:0000256" key="1">
    <source>
        <dbReference type="ARBA" id="ARBA00022553"/>
    </source>
</evidence>
<dbReference type="InterPro" id="IPR020472">
    <property type="entry name" value="WD40_PAC1"/>
</dbReference>
<feature type="domain" description="Anaphase-promoting complex subunit 4-like WD40" evidence="6">
    <location>
        <begin position="106"/>
        <end position="162"/>
    </location>
</feature>
<keyword evidence="3" id="KW-0677">Repeat</keyword>
<comment type="caution">
    <text evidence="7">The sequence shown here is derived from an EMBL/GenBank/DDBJ whole genome shotgun (WGS) entry which is preliminary data.</text>
</comment>
<dbReference type="GO" id="GO:0005634">
    <property type="term" value="C:nucleus"/>
    <property type="evidence" value="ECO:0007669"/>
    <property type="project" value="TreeGrafter"/>
</dbReference>
<gene>
    <name evidence="7" type="ORF">BZG36_01169</name>
</gene>
<dbReference type="PANTHER" id="PTHR14091">
    <property type="entry name" value="PERIODIC TRYPTOPHAN PROTEIN 1"/>
    <property type="match status" value="1"/>
</dbReference>
<keyword evidence="1" id="KW-0597">Phosphoprotein</keyword>
<evidence type="ECO:0000313" key="7">
    <source>
        <dbReference type="EMBL" id="OZJ05953.1"/>
    </source>
</evidence>
<evidence type="ECO:0000256" key="3">
    <source>
        <dbReference type="ARBA" id="ARBA00022737"/>
    </source>
</evidence>
<dbReference type="AlphaFoldDB" id="A0A261Y5S9"/>
<dbReference type="PANTHER" id="PTHR14091:SF0">
    <property type="entry name" value="PERIODIC TRYPTOPHAN PROTEIN 1 HOMOLOG"/>
    <property type="match status" value="1"/>
</dbReference>
<evidence type="ECO:0000256" key="2">
    <source>
        <dbReference type="ARBA" id="ARBA00022574"/>
    </source>
</evidence>
<feature type="repeat" description="WD" evidence="4">
    <location>
        <begin position="149"/>
        <end position="191"/>
    </location>
</feature>
<dbReference type="InterPro" id="IPR015943">
    <property type="entry name" value="WD40/YVTN_repeat-like_dom_sf"/>
</dbReference>
<evidence type="ECO:0000256" key="5">
    <source>
        <dbReference type="SAM" id="MobiDB-lite"/>
    </source>
</evidence>
<dbReference type="PROSITE" id="PS00678">
    <property type="entry name" value="WD_REPEATS_1"/>
    <property type="match status" value="2"/>
</dbReference>
<dbReference type="SUPFAM" id="SSF50978">
    <property type="entry name" value="WD40 repeat-like"/>
    <property type="match status" value="1"/>
</dbReference>
<dbReference type="InterPro" id="IPR019775">
    <property type="entry name" value="WD40_repeat_CS"/>
</dbReference>
<dbReference type="Pfam" id="PF00400">
    <property type="entry name" value="WD40"/>
    <property type="match status" value="1"/>
</dbReference>
<dbReference type="SMART" id="SM00320">
    <property type="entry name" value="WD40"/>
    <property type="match status" value="5"/>
</dbReference>
<dbReference type="InterPro" id="IPR024977">
    <property type="entry name" value="Apc4-like_WD40_dom"/>
</dbReference>
<feature type="compositionally biased region" description="Acidic residues" evidence="5">
    <location>
        <begin position="350"/>
        <end position="390"/>
    </location>
</feature>
<keyword evidence="2 4" id="KW-0853">WD repeat</keyword>
<dbReference type="InterPro" id="IPR001680">
    <property type="entry name" value="WD40_rpt"/>
</dbReference>
<organism evidence="7 8">
    <name type="scientific">Bifiguratus adelaidae</name>
    <dbReference type="NCBI Taxonomy" id="1938954"/>
    <lineage>
        <taxon>Eukaryota</taxon>
        <taxon>Fungi</taxon>
        <taxon>Fungi incertae sedis</taxon>
        <taxon>Mucoromycota</taxon>
        <taxon>Mucoromycotina</taxon>
        <taxon>Endogonomycetes</taxon>
        <taxon>Endogonales</taxon>
        <taxon>Endogonales incertae sedis</taxon>
        <taxon>Bifiguratus</taxon>
    </lineage>
</organism>
<keyword evidence="8" id="KW-1185">Reference proteome</keyword>
<name>A0A261Y5S9_9FUNG</name>
<dbReference type="GO" id="GO:0006364">
    <property type="term" value="P:rRNA processing"/>
    <property type="evidence" value="ECO:0007669"/>
    <property type="project" value="EnsemblFungi"/>
</dbReference>
<dbReference type="Proteomes" id="UP000242875">
    <property type="component" value="Unassembled WGS sequence"/>
</dbReference>
<reference evidence="7 8" key="1">
    <citation type="journal article" date="2017" name="Mycologia">
        <title>Bifiguratus adelaidae, gen. et sp. nov., a new member of Mucoromycotina in endophytic and soil-dwelling habitats.</title>
        <authorList>
            <person name="Torres-Cruz T.J."/>
            <person name="Billingsley Tobias T.L."/>
            <person name="Almatruk M."/>
            <person name="Hesse C."/>
            <person name="Kuske C.R."/>
            <person name="Desiro A."/>
            <person name="Benucci G.M."/>
            <person name="Bonito G."/>
            <person name="Stajich J.E."/>
            <person name="Dunlap C."/>
            <person name="Arnold A.E."/>
            <person name="Porras-Alfaro A."/>
        </authorList>
    </citation>
    <scope>NUCLEOTIDE SEQUENCE [LARGE SCALE GENOMIC DNA]</scope>
    <source>
        <strain evidence="7 8">AZ0501</strain>
    </source>
</reference>
<dbReference type="PRINTS" id="PR00320">
    <property type="entry name" value="GPROTEINBRPT"/>
</dbReference>
<feature type="region of interest" description="Disordered" evidence="5">
    <location>
        <begin position="345"/>
        <end position="390"/>
    </location>
</feature>
<dbReference type="OrthoDB" id="270624at2759"/>
<dbReference type="PROSITE" id="PS50294">
    <property type="entry name" value="WD_REPEATS_REGION"/>
    <property type="match status" value="2"/>
</dbReference>
<dbReference type="EMBL" id="MVBO01000008">
    <property type="protein sequence ID" value="OZJ05953.1"/>
    <property type="molecule type" value="Genomic_DNA"/>
</dbReference>